<dbReference type="EMBL" id="KL368019">
    <property type="protein sequence ID" value="KFD59389.1"/>
    <property type="molecule type" value="Genomic_DNA"/>
</dbReference>
<keyword evidence="4" id="KW-1185">Reference proteome</keyword>
<feature type="region of interest" description="Disordered" evidence="1">
    <location>
        <begin position="73"/>
        <end position="93"/>
    </location>
</feature>
<dbReference type="AlphaFoldDB" id="A0A085MQ93"/>
<feature type="region of interest" description="Disordered" evidence="1">
    <location>
        <begin position="1"/>
        <end position="20"/>
    </location>
</feature>
<sequence length="93" mass="11109">MGQQNDHERKKADSTSCSEKIRRAKHSLLISWRKNFSSAQGKMDMQEYQRPLRQFTFSSNCSPNRTTIPREHIRQKRKIKQSISVENDLPYRR</sequence>
<evidence type="ECO:0000313" key="2">
    <source>
        <dbReference type="EMBL" id="KFD45105.1"/>
    </source>
</evidence>
<protein>
    <submittedName>
        <fullName evidence="3">Uncharacterized protein</fullName>
    </submittedName>
</protein>
<gene>
    <name evidence="2" type="ORF">M513_14018</name>
    <name evidence="3" type="ORF">M514_14018</name>
</gene>
<evidence type="ECO:0000313" key="4">
    <source>
        <dbReference type="Proteomes" id="UP000030764"/>
    </source>
</evidence>
<proteinExistence type="predicted"/>
<dbReference type="Proteomes" id="UP000030758">
    <property type="component" value="Unassembled WGS sequence"/>
</dbReference>
<reference evidence="3 4" key="1">
    <citation type="journal article" date="2014" name="Nat. Genet.">
        <title>Genome and transcriptome of the porcine whipworm Trichuris suis.</title>
        <authorList>
            <person name="Jex A.R."/>
            <person name="Nejsum P."/>
            <person name="Schwarz E.M."/>
            <person name="Hu L."/>
            <person name="Young N.D."/>
            <person name="Hall R.S."/>
            <person name="Korhonen P.K."/>
            <person name="Liao S."/>
            <person name="Thamsborg S."/>
            <person name="Xia J."/>
            <person name="Xu P."/>
            <person name="Wang S."/>
            <person name="Scheerlinck J.P."/>
            <person name="Hofmann A."/>
            <person name="Sternberg P.W."/>
            <person name="Wang J."/>
            <person name="Gasser R.B."/>
        </authorList>
    </citation>
    <scope>NUCLEOTIDE SEQUENCE [LARGE SCALE GENOMIC DNA]</scope>
    <source>
        <strain evidence="3">DCEP-RM93F</strain>
        <strain evidence="2">DCEP-RM93M</strain>
    </source>
</reference>
<accession>A0A085MQ93</accession>
<feature type="non-terminal residue" evidence="3">
    <location>
        <position position="93"/>
    </location>
</feature>
<dbReference type="Proteomes" id="UP000030764">
    <property type="component" value="Unassembled WGS sequence"/>
</dbReference>
<evidence type="ECO:0000313" key="3">
    <source>
        <dbReference type="EMBL" id="KFD59389.1"/>
    </source>
</evidence>
<feature type="compositionally biased region" description="Basic and acidic residues" evidence="1">
    <location>
        <begin position="1"/>
        <end position="13"/>
    </location>
</feature>
<organism evidence="3">
    <name type="scientific">Trichuris suis</name>
    <name type="common">pig whipworm</name>
    <dbReference type="NCBI Taxonomy" id="68888"/>
    <lineage>
        <taxon>Eukaryota</taxon>
        <taxon>Metazoa</taxon>
        <taxon>Ecdysozoa</taxon>
        <taxon>Nematoda</taxon>
        <taxon>Enoplea</taxon>
        <taxon>Dorylaimia</taxon>
        <taxon>Trichinellida</taxon>
        <taxon>Trichuridae</taxon>
        <taxon>Trichuris</taxon>
    </lineage>
</organism>
<dbReference type="EMBL" id="KL363772">
    <property type="protein sequence ID" value="KFD45105.1"/>
    <property type="molecule type" value="Genomic_DNA"/>
</dbReference>
<evidence type="ECO:0000256" key="1">
    <source>
        <dbReference type="SAM" id="MobiDB-lite"/>
    </source>
</evidence>
<name>A0A085MQ93_9BILA</name>